<feature type="non-terminal residue" evidence="6">
    <location>
        <position position="41"/>
    </location>
</feature>
<feature type="non-terminal residue" evidence="6">
    <location>
        <position position="1"/>
    </location>
</feature>
<dbReference type="GO" id="GO:0016020">
    <property type="term" value="C:membrane"/>
    <property type="evidence" value="ECO:0007669"/>
    <property type="project" value="UniProtKB-SubCell"/>
</dbReference>
<gene>
    <name evidence="6" type="ORF">KIPB_015665</name>
</gene>
<feature type="domain" description="Amino acid transporter transmembrane" evidence="5">
    <location>
        <begin position="5"/>
        <end position="40"/>
    </location>
</feature>
<evidence type="ECO:0000256" key="4">
    <source>
        <dbReference type="ARBA" id="ARBA00023136"/>
    </source>
</evidence>
<sequence>LNIGTATVFSAIFNLTNTVIGSGVLTLPYDFKETGWALGLG</sequence>
<dbReference type="Pfam" id="PF01490">
    <property type="entry name" value="Aa_trans"/>
    <property type="match status" value="1"/>
</dbReference>
<dbReference type="Proteomes" id="UP000265618">
    <property type="component" value="Unassembled WGS sequence"/>
</dbReference>
<comment type="caution">
    <text evidence="6">The sequence shown here is derived from an EMBL/GenBank/DDBJ whole genome shotgun (WGS) entry which is preliminary data.</text>
</comment>
<keyword evidence="7" id="KW-1185">Reference proteome</keyword>
<dbReference type="OrthoDB" id="655540at2759"/>
<accession>A0A9K3DDQ6</accession>
<name>A0A9K3DDQ6_9EUKA</name>
<dbReference type="AlphaFoldDB" id="A0A9K3DDQ6"/>
<reference evidence="6 7" key="1">
    <citation type="journal article" date="2018" name="PLoS ONE">
        <title>The draft genome of Kipferlia bialata reveals reductive genome evolution in fornicate parasites.</title>
        <authorList>
            <person name="Tanifuji G."/>
            <person name="Takabayashi S."/>
            <person name="Kume K."/>
            <person name="Takagi M."/>
            <person name="Nakayama T."/>
            <person name="Kamikawa R."/>
            <person name="Inagaki Y."/>
            <person name="Hashimoto T."/>
        </authorList>
    </citation>
    <scope>NUCLEOTIDE SEQUENCE [LARGE SCALE GENOMIC DNA]</scope>
    <source>
        <strain evidence="6">NY0173</strain>
    </source>
</reference>
<dbReference type="InterPro" id="IPR013057">
    <property type="entry name" value="AA_transpt_TM"/>
</dbReference>
<keyword evidence="4" id="KW-0472">Membrane</keyword>
<evidence type="ECO:0000313" key="6">
    <source>
        <dbReference type="EMBL" id="GIQ92093.1"/>
    </source>
</evidence>
<keyword evidence="3" id="KW-1133">Transmembrane helix</keyword>
<dbReference type="EMBL" id="BDIP01008956">
    <property type="protein sequence ID" value="GIQ92093.1"/>
    <property type="molecule type" value="Genomic_DNA"/>
</dbReference>
<evidence type="ECO:0000256" key="3">
    <source>
        <dbReference type="ARBA" id="ARBA00022989"/>
    </source>
</evidence>
<organism evidence="6 7">
    <name type="scientific">Kipferlia bialata</name>
    <dbReference type="NCBI Taxonomy" id="797122"/>
    <lineage>
        <taxon>Eukaryota</taxon>
        <taxon>Metamonada</taxon>
        <taxon>Carpediemonas-like organisms</taxon>
        <taxon>Kipferlia</taxon>
    </lineage>
</organism>
<comment type="subcellular location">
    <subcellularLocation>
        <location evidence="1">Membrane</location>
    </subcellularLocation>
</comment>
<evidence type="ECO:0000256" key="1">
    <source>
        <dbReference type="ARBA" id="ARBA00004370"/>
    </source>
</evidence>
<evidence type="ECO:0000259" key="5">
    <source>
        <dbReference type="Pfam" id="PF01490"/>
    </source>
</evidence>
<protein>
    <recommendedName>
        <fullName evidence="5">Amino acid transporter transmembrane domain-containing protein</fullName>
    </recommendedName>
</protein>
<proteinExistence type="predicted"/>
<evidence type="ECO:0000313" key="7">
    <source>
        <dbReference type="Proteomes" id="UP000265618"/>
    </source>
</evidence>
<evidence type="ECO:0000256" key="2">
    <source>
        <dbReference type="ARBA" id="ARBA00022692"/>
    </source>
</evidence>
<keyword evidence="2" id="KW-0812">Transmembrane</keyword>